<reference evidence="3" key="1">
    <citation type="journal article" date="2023" name="Mol. Phylogenet. Evol.">
        <title>Genome-scale phylogeny and comparative genomics of the fungal order Sordariales.</title>
        <authorList>
            <person name="Hensen N."/>
            <person name="Bonometti L."/>
            <person name="Westerberg I."/>
            <person name="Brannstrom I.O."/>
            <person name="Guillou S."/>
            <person name="Cros-Aarteil S."/>
            <person name="Calhoun S."/>
            <person name="Haridas S."/>
            <person name="Kuo A."/>
            <person name="Mondo S."/>
            <person name="Pangilinan J."/>
            <person name="Riley R."/>
            <person name="LaButti K."/>
            <person name="Andreopoulos B."/>
            <person name="Lipzen A."/>
            <person name="Chen C."/>
            <person name="Yan M."/>
            <person name="Daum C."/>
            <person name="Ng V."/>
            <person name="Clum A."/>
            <person name="Steindorff A."/>
            <person name="Ohm R.A."/>
            <person name="Martin F."/>
            <person name="Silar P."/>
            <person name="Natvig D.O."/>
            <person name="Lalanne C."/>
            <person name="Gautier V."/>
            <person name="Ament-Velasquez S.L."/>
            <person name="Kruys A."/>
            <person name="Hutchinson M.I."/>
            <person name="Powell A.J."/>
            <person name="Barry K."/>
            <person name="Miller A.N."/>
            <person name="Grigoriev I.V."/>
            <person name="Debuchy R."/>
            <person name="Gladieux P."/>
            <person name="Hiltunen Thoren M."/>
            <person name="Johannesson H."/>
        </authorList>
    </citation>
    <scope>NUCLEOTIDE SEQUENCE</scope>
    <source>
        <strain evidence="3">CBS 118394</strain>
    </source>
</reference>
<keyword evidence="2" id="KW-0472">Membrane</keyword>
<keyword evidence="4" id="KW-1185">Reference proteome</keyword>
<evidence type="ECO:0000256" key="2">
    <source>
        <dbReference type="SAM" id="Phobius"/>
    </source>
</evidence>
<sequence>MGNNPEAARLASEEIPLEPRPSRPEEPLAHQQQQPNVQSTDHDLSFLPYPRWATLFTRTCLTLLEFATLVYGIWFLKKWESNAKFIPKKHIYSTAIIAAGVSMGLNSSAVILTLFRRYGEWGFWMVVVMGDLAVGLTALIGALGILWVDHNGFSREELGWFWEEDAAVLGTMAVVVGKHEVTETVCGIGAPIFSPASVDVSAAAWSVQDLIAEQNVESSK</sequence>
<feature type="transmembrane region" description="Helical" evidence="2">
    <location>
        <begin position="55"/>
        <end position="76"/>
    </location>
</feature>
<comment type="caution">
    <text evidence="3">The sequence shown here is derived from an EMBL/GenBank/DDBJ whole genome shotgun (WGS) entry which is preliminary data.</text>
</comment>
<gene>
    <name evidence="3" type="ORF">B0H66DRAFT_530762</name>
</gene>
<keyword evidence="2" id="KW-0812">Transmembrane</keyword>
<dbReference type="AlphaFoldDB" id="A0AAE0IKD8"/>
<protein>
    <submittedName>
        <fullName evidence="3">Uncharacterized protein</fullName>
    </submittedName>
</protein>
<dbReference type="EMBL" id="JAUEDM010000002">
    <property type="protein sequence ID" value="KAK3326771.1"/>
    <property type="molecule type" value="Genomic_DNA"/>
</dbReference>
<evidence type="ECO:0000313" key="4">
    <source>
        <dbReference type="Proteomes" id="UP001283341"/>
    </source>
</evidence>
<feature type="transmembrane region" description="Helical" evidence="2">
    <location>
        <begin position="96"/>
        <end position="115"/>
    </location>
</feature>
<accession>A0AAE0IKD8</accession>
<evidence type="ECO:0000256" key="1">
    <source>
        <dbReference type="SAM" id="MobiDB-lite"/>
    </source>
</evidence>
<feature type="transmembrane region" description="Helical" evidence="2">
    <location>
        <begin position="121"/>
        <end position="148"/>
    </location>
</feature>
<feature type="compositionally biased region" description="Polar residues" evidence="1">
    <location>
        <begin position="30"/>
        <end position="39"/>
    </location>
</feature>
<proteinExistence type="predicted"/>
<dbReference type="Proteomes" id="UP001283341">
    <property type="component" value="Unassembled WGS sequence"/>
</dbReference>
<feature type="region of interest" description="Disordered" evidence="1">
    <location>
        <begin position="1"/>
        <end position="41"/>
    </location>
</feature>
<evidence type="ECO:0000313" key="3">
    <source>
        <dbReference type="EMBL" id="KAK3326771.1"/>
    </source>
</evidence>
<organism evidence="3 4">
    <name type="scientific">Apodospora peruviana</name>
    <dbReference type="NCBI Taxonomy" id="516989"/>
    <lineage>
        <taxon>Eukaryota</taxon>
        <taxon>Fungi</taxon>
        <taxon>Dikarya</taxon>
        <taxon>Ascomycota</taxon>
        <taxon>Pezizomycotina</taxon>
        <taxon>Sordariomycetes</taxon>
        <taxon>Sordariomycetidae</taxon>
        <taxon>Sordariales</taxon>
        <taxon>Lasiosphaeriaceae</taxon>
        <taxon>Apodospora</taxon>
    </lineage>
</organism>
<name>A0AAE0IKD8_9PEZI</name>
<keyword evidence="2" id="KW-1133">Transmembrane helix</keyword>
<reference evidence="3" key="2">
    <citation type="submission" date="2023-06" db="EMBL/GenBank/DDBJ databases">
        <authorList>
            <consortium name="Lawrence Berkeley National Laboratory"/>
            <person name="Haridas S."/>
            <person name="Hensen N."/>
            <person name="Bonometti L."/>
            <person name="Westerberg I."/>
            <person name="Brannstrom I.O."/>
            <person name="Guillou S."/>
            <person name="Cros-Aarteil S."/>
            <person name="Calhoun S."/>
            <person name="Kuo A."/>
            <person name="Mondo S."/>
            <person name="Pangilinan J."/>
            <person name="Riley R."/>
            <person name="Labutti K."/>
            <person name="Andreopoulos B."/>
            <person name="Lipzen A."/>
            <person name="Chen C."/>
            <person name="Yanf M."/>
            <person name="Daum C."/>
            <person name="Ng V."/>
            <person name="Clum A."/>
            <person name="Steindorff A."/>
            <person name="Ohm R."/>
            <person name="Martin F."/>
            <person name="Silar P."/>
            <person name="Natvig D."/>
            <person name="Lalanne C."/>
            <person name="Gautier V."/>
            <person name="Ament-Velasquez S.L."/>
            <person name="Kruys A."/>
            <person name="Hutchinson M.I."/>
            <person name="Powell A.J."/>
            <person name="Barry K."/>
            <person name="Miller A.N."/>
            <person name="Grigoriev I.V."/>
            <person name="Debuchy R."/>
            <person name="Gladieux P."/>
            <person name="Thoren M.H."/>
            <person name="Johannesson H."/>
        </authorList>
    </citation>
    <scope>NUCLEOTIDE SEQUENCE</scope>
    <source>
        <strain evidence="3">CBS 118394</strain>
    </source>
</reference>